<comment type="caution">
    <text evidence="4">The sequence shown here is derived from an EMBL/GenBank/DDBJ whole genome shotgun (WGS) entry which is preliminary data.</text>
</comment>
<dbReference type="Pfam" id="PF00501">
    <property type="entry name" value="AMP-binding"/>
    <property type="match status" value="1"/>
</dbReference>
<evidence type="ECO:0000256" key="2">
    <source>
        <dbReference type="SAM" id="MobiDB-lite"/>
    </source>
</evidence>
<dbReference type="AlphaFoldDB" id="A0A927F1J3"/>
<gene>
    <name evidence="4" type="ORF">IF129_17325</name>
</gene>
<dbReference type="GO" id="GO:0006085">
    <property type="term" value="P:acetyl-CoA biosynthetic process"/>
    <property type="evidence" value="ECO:0007669"/>
    <property type="project" value="TreeGrafter"/>
</dbReference>
<feature type="compositionally biased region" description="Low complexity" evidence="2">
    <location>
        <begin position="16"/>
        <end position="25"/>
    </location>
</feature>
<keyword evidence="1" id="KW-0007">Acetylation</keyword>
<dbReference type="EMBL" id="JACXYU010000009">
    <property type="protein sequence ID" value="MBD3933305.1"/>
    <property type="molecule type" value="Genomic_DNA"/>
</dbReference>
<dbReference type="SUPFAM" id="SSF56801">
    <property type="entry name" value="Acetyl-CoA synthetase-like"/>
    <property type="match status" value="1"/>
</dbReference>
<feature type="domain" description="AMP-dependent synthetase/ligase" evidence="3">
    <location>
        <begin position="54"/>
        <end position="163"/>
    </location>
</feature>
<dbReference type="PANTHER" id="PTHR24095:SF14">
    <property type="entry name" value="ACETYL-COENZYME A SYNTHETASE 1"/>
    <property type="match status" value="1"/>
</dbReference>
<dbReference type="InterPro" id="IPR042099">
    <property type="entry name" value="ANL_N_sf"/>
</dbReference>
<evidence type="ECO:0000256" key="1">
    <source>
        <dbReference type="ARBA" id="ARBA00022990"/>
    </source>
</evidence>
<feature type="compositionally biased region" description="Polar residues" evidence="2">
    <location>
        <begin position="1"/>
        <end position="10"/>
    </location>
</feature>
<protein>
    <submittedName>
        <fullName evidence="4">AMP-binding protein</fullName>
    </submittedName>
</protein>
<feature type="compositionally biased region" description="Low complexity" evidence="2">
    <location>
        <begin position="35"/>
        <end position="44"/>
    </location>
</feature>
<evidence type="ECO:0000259" key="3">
    <source>
        <dbReference type="Pfam" id="PF00501"/>
    </source>
</evidence>
<name>A0A927F1J3_9ACTN</name>
<dbReference type="PANTHER" id="PTHR24095">
    <property type="entry name" value="ACETYL-COENZYME A SYNTHETASE"/>
    <property type="match status" value="1"/>
</dbReference>
<organism evidence="4 5">
    <name type="scientific">Streptomyces chumphonensis</name>
    <dbReference type="NCBI Taxonomy" id="1214925"/>
    <lineage>
        <taxon>Bacteria</taxon>
        <taxon>Bacillati</taxon>
        <taxon>Actinomycetota</taxon>
        <taxon>Actinomycetes</taxon>
        <taxon>Kitasatosporales</taxon>
        <taxon>Streptomycetaceae</taxon>
        <taxon>Streptomyces</taxon>
    </lineage>
</organism>
<dbReference type="Proteomes" id="UP000632289">
    <property type="component" value="Unassembled WGS sequence"/>
</dbReference>
<feature type="region of interest" description="Disordered" evidence="2">
    <location>
        <begin position="1"/>
        <end position="44"/>
    </location>
</feature>
<evidence type="ECO:0000313" key="5">
    <source>
        <dbReference type="Proteomes" id="UP000632289"/>
    </source>
</evidence>
<dbReference type="Gene3D" id="3.40.50.12780">
    <property type="entry name" value="N-terminal domain of ligase-like"/>
    <property type="match status" value="1"/>
</dbReference>
<proteinExistence type="predicted"/>
<sequence>MSADQQQSLSHPVPRPAANAAPDAPAAREPERGAEPGAPGVAAPQPATEYLHVRLLEQARRAAGTLARQGVGPAERVAVLLPMSPESVAVTMACGRLDAVRVSLPVGAGAALLRERVRSSGAGVLVVADSCVHAGRIYPAKQLVERVLDGCPAVRSVIVVHQVARPVPWTPGRDLWWHEALATLEA</sequence>
<dbReference type="RefSeq" id="WP_191210600.1">
    <property type="nucleotide sequence ID" value="NZ_BAABKL010000050.1"/>
</dbReference>
<dbReference type="GO" id="GO:0003987">
    <property type="term" value="F:acetate-CoA ligase activity"/>
    <property type="evidence" value="ECO:0007669"/>
    <property type="project" value="TreeGrafter"/>
</dbReference>
<dbReference type="InterPro" id="IPR000873">
    <property type="entry name" value="AMP-dep_synth/lig_dom"/>
</dbReference>
<keyword evidence="5" id="KW-1185">Reference proteome</keyword>
<accession>A0A927F1J3</accession>
<evidence type="ECO:0000313" key="4">
    <source>
        <dbReference type="EMBL" id="MBD3933305.1"/>
    </source>
</evidence>
<reference evidence="4" key="1">
    <citation type="submission" date="2020-09" db="EMBL/GenBank/DDBJ databases">
        <title>Secondary metabolite and genome analysis of marine Streptomyces chumphonensis KK1-2T.</title>
        <authorList>
            <person name="Phongsopitanun W."/>
            <person name="Kanchanasin P."/>
            <person name="Pittayakhajonwut P."/>
            <person name="Suwanborirux K."/>
            <person name="Tanasupawat S."/>
        </authorList>
    </citation>
    <scope>NUCLEOTIDE SEQUENCE</scope>
    <source>
        <strain evidence="4">KK1-2</strain>
    </source>
</reference>